<dbReference type="eggNOG" id="COG1984">
    <property type="taxonomic scope" value="Bacteria"/>
</dbReference>
<dbReference type="Pfam" id="PF02626">
    <property type="entry name" value="CT_A_B"/>
    <property type="match status" value="1"/>
</dbReference>
<dbReference type="Proteomes" id="UP000002297">
    <property type="component" value="Chromosome"/>
</dbReference>
<organism evidence="5 6">
    <name type="scientific">Croceibacter atlanticus (strain ATCC BAA-628 / JCM 21780 / CIP 108009 / IAM 15332 / KCTC 12090 / HTCC2559)</name>
    <dbReference type="NCBI Taxonomy" id="216432"/>
    <lineage>
        <taxon>Bacteria</taxon>
        <taxon>Pseudomonadati</taxon>
        <taxon>Bacteroidota</taxon>
        <taxon>Flavobacteriia</taxon>
        <taxon>Flavobacteriales</taxon>
        <taxon>Flavobacteriaceae</taxon>
        <taxon>Croceibacter</taxon>
    </lineage>
</organism>
<dbReference type="KEGG" id="cat:CA2559_08931"/>
<dbReference type="GO" id="GO:0016787">
    <property type="term" value="F:hydrolase activity"/>
    <property type="evidence" value="ECO:0007669"/>
    <property type="project" value="UniProtKB-KW"/>
</dbReference>
<dbReference type="InterPro" id="IPR003778">
    <property type="entry name" value="CT_A_B"/>
</dbReference>
<proteinExistence type="predicted"/>
<dbReference type="Gene3D" id="2.40.100.10">
    <property type="entry name" value="Cyclophilin-like"/>
    <property type="match status" value="1"/>
</dbReference>
<protein>
    <submittedName>
        <fullName evidence="5">Allophanate hydrolase subunit 2</fullName>
    </submittedName>
</protein>
<keyword evidence="3" id="KW-0067">ATP-binding</keyword>
<dbReference type="GeneID" id="89453537"/>
<dbReference type="PANTHER" id="PTHR43309">
    <property type="entry name" value="5-OXOPROLINASE SUBUNIT C"/>
    <property type="match status" value="1"/>
</dbReference>
<dbReference type="InterPro" id="IPR029000">
    <property type="entry name" value="Cyclophilin-like_dom_sf"/>
</dbReference>
<keyword evidence="1" id="KW-0547">Nucleotide-binding</keyword>
<dbReference type="RefSeq" id="WP_013187531.1">
    <property type="nucleotide sequence ID" value="NC_014230.1"/>
</dbReference>
<evidence type="ECO:0000256" key="2">
    <source>
        <dbReference type="ARBA" id="ARBA00022801"/>
    </source>
</evidence>
<dbReference type="AlphaFoldDB" id="A3UBZ4"/>
<evidence type="ECO:0000256" key="1">
    <source>
        <dbReference type="ARBA" id="ARBA00022741"/>
    </source>
</evidence>
<keyword evidence="6" id="KW-1185">Reference proteome</keyword>
<evidence type="ECO:0000259" key="4">
    <source>
        <dbReference type="SMART" id="SM00797"/>
    </source>
</evidence>
<dbReference type="STRING" id="216432.CA2559_08931"/>
<evidence type="ECO:0000256" key="3">
    <source>
        <dbReference type="ARBA" id="ARBA00022840"/>
    </source>
</evidence>
<dbReference type="SMART" id="SM00797">
    <property type="entry name" value="AHS2"/>
    <property type="match status" value="1"/>
</dbReference>
<dbReference type="EMBL" id="CP002046">
    <property type="protein sequence ID" value="EAP86145.1"/>
    <property type="molecule type" value="Genomic_DNA"/>
</dbReference>
<reference evidence="5 6" key="1">
    <citation type="journal article" date="2010" name="J. Bacteriol.">
        <title>The complete genome sequence of Croceibacter atlanticus HTCC2559T.</title>
        <authorList>
            <person name="Oh H.M."/>
            <person name="Kang I."/>
            <person name="Ferriera S."/>
            <person name="Giovannoni S.J."/>
            <person name="Cho J.C."/>
        </authorList>
    </citation>
    <scope>NUCLEOTIDE SEQUENCE [LARGE SCALE GENOMIC DNA]</scope>
    <source>
        <strain evidence="6">ATCC BAA-628 / HTCC2559 / KCTC 12090</strain>
    </source>
</reference>
<dbReference type="OrthoDB" id="9782422at2"/>
<name>A3UBZ4_CROAH</name>
<dbReference type="GO" id="GO:0005524">
    <property type="term" value="F:ATP binding"/>
    <property type="evidence" value="ECO:0007669"/>
    <property type="project" value="UniProtKB-KW"/>
</dbReference>
<gene>
    <name evidence="5" type="ordered locus">CA2559_08931</name>
</gene>
<accession>A3UBZ4</accession>
<evidence type="ECO:0000313" key="5">
    <source>
        <dbReference type="EMBL" id="EAP86145.1"/>
    </source>
</evidence>
<dbReference type="PANTHER" id="PTHR43309:SF5">
    <property type="entry name" value="5-OXOPROLINASE SUBUNIT C"/>
    <property type="match status" value="1"/>
</dbReference>
<dbReference type="InterPro" id="IPR052708">
    <property type="entry name" value="PxpC"/>
</dbReference>
<evidence type="ECO:0000313" key="6">
    <source>
        <dbReference type="Proteomes" id="UP000002297"/>
    </source>
</evidence>
<feature type="domain" description="Carboxyltransferase" evidence="4">
    <location>
        <begin position="37"/>
        <end position="296"/>
    </location>
</feature>
<keyword evidence="2 5" id="KW-0378">Hydrolase</keyword>
<sequence>MRRIILILKKKKLAKLSVISSGIYSSIQDLGRYNFTHLGVPISGVLDTYSAQFANLLLGNTATDAVIEITFSGATFLFNAPTQIVISGARTTVKVNDKSFNQDQVISVKKNDVLKIGKCTLGFRTYLAIKDGFKTKEFLGSRSFYKPVSELSTLSDNDELEYNDYTTQETVQQSSVKFQESYLSKTTIKVYKGVEFDLLTDSVKAKLVNQLTISAASNRMAYQFDETIQCSVSDILTGPVLPGTVQLTPSGKLIVLMRDCQTTGGYARVLQVSENGLNCLAQKPLGSKIKFQIVDF</sequence>
<dbReference type="HOGENOM" id="CLU_028967_0_3_10"/>